<gene>
    <name evidence="2" type="ORF">DSM00_889</name>
</gene>
<dbReference type="OrthoDB" id="6309046at2"/>
<reference evidence="2 3" key="1">
    <citation type="submission" date="2018-07" db="EMBL/GenBank/DDBJ databases">
        <title>Leeuwenhoekiella genomics.</title>
        <authorList>
            <person name="Tahon G."/>
            <person name="Willems A."/>
        </authorList>
    </citation>
    <scope>NUCLEOTIDE SEQUENCE [LARGE SCALE GENOMIC DNA]</scope>
    <source>
        <strain evidence="2 3">LMG 22550</strain>
    </source>
</reference>
<organism evidence="2 3">
    <name type="scientific">Leeuwenhoekiella aequorea</name>
    <dbReference type="NCBI Taxonomy" id="283736"/>
    <lineage>
        <taxon>Bacteria</taxon>
        <taxon>Pseudomonadati</taxon>
        <taxon>Bacteroidota</taxon>
        <taxon>Flavobacteriia</taxon>
        <taxon>Flavobacteriales</taxon>
        <taxon>Flavobacteriaceae</taxon>
        <taxon>Leeuwenhoekiella</taxon>
    </lineage>
</organism>
<proteinExistence type="predicted"/>
<dbReference type="PANTHER" id="PTHR40254">
    <property type="entry name" value="BLR0577 PROTEIN"/>
    <property type="match status" value="1"/>
</dbReference>
<dbReference type="AlphaFoldDB" id="A0A4Q0PAG7"/>
<dbReference type="Proteomes" id="UP000289238">
    <property type="component" value="Unassembled WGS sequence"/>
</dbReference>
<dbReference type="EMBL" id="QOVM01000002">
    <property type="protein sequence ID" value="RXG23276.1"/>
    <property type="molecule type" value="Genomic_DNA"/>
</dbReference>
<dbReference type="InterPro" id="IPR038732">
    <property type="entry name" value="HpyO/CreE_NAD-binding"/>
</dbReference>
<dbReference type="InterPro" id="IPR052189">
    <property type="entry name" value="L-asp_N-monooxygenase_NS-form"/>
</dbReference>
<protein>
    <submittedName>
        <fullName evidence="2">FAD-NAD(P)-binding protein</fullName>
    </submittedName>
</protein>
<name>A0A4Q0PAG7_9FLAO</name>
<dbReference type="PANTHER" id="PTHR40254:SF1">
    <property type="entry name" value="BLR0577 PROTEIN"/>
    <property type="match status" value="1"/>
</dbReference>
<feature type="domain" description="FAD-dependent urate hydroxylase HpyO/Asp monooxygenase CreE-like FAD/NAD(P)-binding" evidence="1">
    <location>
        <begin position="9"/>
        <end position="173"/>
    </location>
</feature>
<keyword evidence="3" id="KW-1185">Reference proteome</keyword>
<evidence type="ECO:0000313" key="2">
    <source>
        <dbReference type="EMBL" id="RXG23276.1"/>
    </source>
</evidence>
<accession>A0A4Q0PAG7</accession>
<dbReference type="RefSeq" id="WP_128756817.1">
    <property type="nucleotide sequence ID" value="NZ_QOVM01000002.1"/>
</dbReference>
<evidence type="ECO:0000313" key="3">
    <source>
        <dbReference type="Proteomes" id="UP000289238"/>
    </source>
</evidence>
<dbReference type="Pfam" id="PF13454">
    <property type="entry name" value="NAD_binding_9"/>
    <property type="match status" value="1"/>
</dbReference>
<comment type="caution">
    <text evidence="2">The sequence shown here is derived from an EMBL/GenBank/DDBJ whole genome shotgun (WGS) entry which is preliminary data.</text>
</comment>
<sequence>MPSEAFNIAIIGFGPKGFYGFERILAFLKKYNISSDVNIHLFNESEAFATGWVYDVNQPDYLLMNYPNQFISCAPASDPPALVTIPSFTSYISKRTGNSEDYENSQIAPRKEVGAYLSCYFNKLKDVAIPSIKIYTYVVRVDAIHKIESRYRIDAKSLGMEVIVDKLLITTGHSPSIISKKTTDDSTDATIPFVYPFSEKLKGIKSQAVVSCKGLGLTAIDTILGLTEGRSGYFKKVDEQQLMYYKSGLEPKYILPFSRSGIPIIPRGSHTTKQKQISFYFKRFVTGIKNTTTIFDFESALLPIIEQDIIASFYFQLFKNKNISIDPDISFDELEKRILIFHKENPEVKPFSVNELYNPHQIEGINSNFSVIKYWKFWIIENSNPTSPYVAAAAAWRFISDDFNYLYSSNRLTPDSKNFFQKSYFGLFNRISYGPPVQNIEKMIALHNAGILDFTFVKSPIIKKENEKFIFRSNTEAIEVDYLVDSRLPRGFSKEAPVIFNNSSDGLFSVEEKSVDYNELRCTADGSIINRNDTINKDIVCYGTPTENILFDNDTLSRKHNDTVTQWAQNTALLILKNTNRLTATNEY</sequence>
<evidence type="ECO:0000259" key="1">
    <source>
        <dbReference type="Pfam" id="PF13454"/>
    </source>
</evidence>